<gene>
    <name evidence="3" type="ORF">CN689_24180</name>
</gene>
<comment type="caution">
    <text evidence="3">The sequence shown here is derived from an EMBL/GenBank/DDBJ whole genome shotgun (WGS) entry which is preliminary data.</text>
</comment>
<dbReference type="InterPro" id="IPR011008">
    <property type="entry name" value="Dimeric_a/b-barrel"/>
</dbReference>
<accession>A0AAX0RVV6</accession>
<evidence type="ECO:0000256" key="1">
    <source>
        <dbReference type="ARBA" id="ARBA00007689"/>
    </source>
</evidence>
<comment type="similarity">
    <text evidence="1">Belongs to the YciI family.</text>
</comment>
<evidence type="ECO:0000313" key="4">
    <source>
        <dbReference type="Proteomes" id="UP000220106"/>
    </source>
</evidence>
<dbReference type="Gene3D" id="3.30.70.1060">
    <property type="entry name" value="Dimeric alpha+beta barrel"/>
    <property type="match status" value="1"/>
</dbReference>
<dbReference type="Pfam" id="PF03795">
    <property type="entry name" value="YCII"/>
    <property type="match status" value="1"/>
</dbReference>
<evidence type="ECO:0000259" key="2">
    <source>
        <dbReference type="Pfam" id="PF03795"/>
    </source>
</evidence>
<dbReference type="Proteomes" id="UP000220106">
    <property type="component" value="Unassembled WGS sequence"/>
</dbReference>
<feature type="domain" description="YCII-related" evidence="2">
    <location>
        <begin position="14"/>
        <end position="82"/>
    </location>
</feature>
<proteinExistence type="inferred from homology"/>
<dbReference type="EMBL" id="NUEQ01000103">
    <property type="protein sequence ID" value="PEJ27215.1"/>
    <property type="molecule type" value="Genomic_DNA"/>
</dbReference>
<sequence>MAYYAAFLHMIDAKKNIEVRPRHIEYLNELDHKGKVFARGPFADGSGGLVVYIADTFEEALSLAEKDPHVAEKSRRLELKEWQVL</sequence>
<dbReference type="PANTHER" id="PTHR37828:SF1">
    <property type="entry name" value="YCII-RELATED DOMAIN-CONTAINING PROTEIN"/>
    <property type="match status" value="1"/>
</dbReference>
<dbReference type="InterPro" id="IPR005545">
    <property type="entry name" value="YCII"/>
</dbReference>
<dbReference type="AlphaFoldDB" id="A0AAX0RVV6"/>
<dbReference type="SUPFAM" id="SSF54909">
    <property type="entry name" value="Dimeric alpha+beta barrel"/>
    <property type="match status" value="1"/>
</dbReference>
<evidence type="ECO:0000313" key="3">
    <source>
        <dbReference type="EMBL" id="PEJ27215.1"/>
    </source>
</evidence>
<dbReference type="PANTHER" id="PTHR37828">
    <property type="entry name" value="GSR2449 PROTEIN"/>
    <property type="match status" value="1"/>
</dbReference>
<name>A0AAX0RVV6_9BACI</name>
<dbReference type="RefSeq" id="WP_098177697.1">
    <property type="nucleotide sequence ID" value="NZ_JBHJQV010000081.1"/>
</dbReference>
<protein>
    <recommendedName>
        <fullName evidence="2">YCII-related domain-containing protein</fullName>
    </recommendedName>
</protein>
<reference evidence="3 4" key="1">
    <citation type="submission" date="2017-09" db="EMBL/GenBank/DDBJ databases">
        <title>Large-scale bioinformatics analysis of Bacillus genomes uncovers conserved roles of natural products in bacterial physiology.</title>
        <authorList>
            <consortium name="Agbiome Team Llc"/>
            <person name="Bleich R.M."/>
            <person name="Kirk G.J."/>
            <person name="Santa Maria K.C."/>
            <person name="Allen S.E."/>
            <person name="Farag S."/>
            <person name="Shank E.A."/>
            <person name="Bowers A."/>
        </authorList>
    </citation>
    <scope>NUCLEOTIDE SEQUENCE [LARGE SCALE GENOMIC DNA]</scope>
    <source>
        <strain evidence="3 4">AFS003229</strain>
    </source>
</reference>
<organism evidence="3 4">
    <name type="scientific">Peribacillus butanolivorans</name>
    <dbReference type="NCBI Taxonomy" id="421767"/>
    <lineage>
        <taxon>Bacteria</taxon>
        <taxon>Bacillati</taxon>
        <taxon>Bacillota</taxon>
        <taxon>Bacilli</taxon>
        <taxon>Bacillales</taxon>
        <taxon>Bacillaceae</taxon>
        <taxon>Peribacillus</taxon>
    </lineage>
</organism>